<name>Q1Q142_KUEST</name>
<dbReference type="InterPro" id="IPR005717">
    <property type="entry name" value="Ribosomal_uS7_bac/org-type"/>
</dbReference>
<evidence type="ECO:0000313" key="9">
    <source>
        <dbReference type="EMBL" id="CAJ73714.1"/>
    </source>
</evidence>
<dbReference type="FunFam" id="1.10.455.10:FF:000001">
    <property type="entry name" value="30S ribosomal protein S7"/>
    <property type="match status" value="1"/>
</dbReference>
<dbReference type="AlphaFoldDB" id="Q1Q142"/>
<reference evidence="9" key="1">
    <citation type="journal article" date="2006" name="Nature">
        <title>Deciphering the evolution and metabolism of an anammox bacterium from a community genome.</title>
        <authorList>
            <person name="Strous M."/>
            <person name="Pelletier E."/>
            <person name="Mangenot S."/>
            <person name="Rattei T."/>
            <person name="Lehner A."/>
            <person name="Taylor M.W."/>
            <person name="Horn M."/>
            <person name="Daims H."/>
            <person name="Bartol-Mavel D."/>
            <person name="Wincker P."/>
            <person name="Barbe V."/>
            <person name="Fonknechten N."/>
            <person name="Vallenet D."/>
            <person name="Segurens B."/>
            <person name="Schenowitz-Truong C."/>
            <person name="Medigue C."/>
            <person name="Collingro A."/>
            <person name="Snel B."/>
            <person name="Dutilh B.E."/>
            <person name="OpDenCamp H.J.M."/>
            <person name="vanDerDrift C."/>
            <person name="Cirpus I."/>
            <person name="vanDePas-Schoonen K.T."/>
            <person name="Harhangi H.R."/>
            <person name="vanNiftrik L."/>
            <person name="Schmid M."/>
            <person name="Keltjens J."/>
            <person name="vanDeVossenberg J."/>
            <person name="Kartal B."/>
            <person name="Meier H."/>
            <person name="Frishman D."/>
            <person name="Huynen M.A."/>
            <person name="Mewes H."/>
            <person name="Weissenbach J."/>
            <person name="Jetten M.S.M."/>
            <person name="Wagner M."/>
            <person name="LePaslier D."/>
        </authorList>
    </citation>
    <scope>NUCLEOTIDE SEQUENCE</scope>
</reference>
<proteinExistence type="inferred from homology"/>
<dbReference type="Proteomes" id="UP000501926">
    <property type="component" value="Chromosome"/>
</dbReference>
<dbReference type="GO" id="GO:0000049">
    <property type="term" value="F:tRNA binding"/>
    <property type="evidence" value="ECO:0007669"/>
    <property type="project" value="UniProtKB-UniRule"/>
</dbReference>
<dbReference type="SUPFAM" id="SSF47973">
    <property type="entry name" value="Ribosomal protein S7"/>
    <property type="match status" value="1"/>
</dbReference>
<evidence type="ECO:0000313" key="12">
    <source>
        <dbReference type="Proteomes" id="UP000221734"/>
    </source>
</evidence>
<protein>
    <recommendedName>
        <fullName evidence="6">Small ribosomal subunit protein uS7</fullName>
    </recommendedName>
</protein>
<dbReference type="InterPro" id="IPR000235">
    <property type="entry name" value="Ribosomal_uS7"/>
</dbReference>
<evidence type="ECO:0000256" key="3">
    <source>
        <dbReference type="ARBA" id="ARBA00022884"/>
    </source>
</evidence>
<feature type="domain" description="Small ribosomal subunit protein uS7" evidence="8">
    <location>
        <begin position="6"/>
        <end position="150"/>
    </location>
</feature>
<dbReference type="Pfam" id="PF00177">
    <property type="entry name" value="Ribosomal_S7"/>
    <property type="match status" value="1"/>
</dbReference>
<dbReference type="Proteomes" id="UP000221734">
    <property type="component" value="Chromosome Kuenenia_stuttgartiensis_MBR1"/>
</dbReference>
<reference evidence="11" key="4">
    <citation type="submission" date="2017-10" db="EMBL/GenBank/DDBJ databases">
        <authorList>
            <person name="Banno H."/>
            <person name="Chua N.-H."/>
        </authorList>
    </citation>
    <scope>NUCLEOTIDE SEQUENCE [LARGE SCALE GENOMIC DNA]</scope>
    <source>
        <strain evidence="11">Kuenenia_mbr1_ru-nijmegen</strain>
    </source>
</reference>
<reference evidence="10 13" key="5">
    <citation type="submission" date="2020-02" db="EMBL/GenBank/DDBJ databases">
        <title>Newly sequenced genome of strain CSTR1 showed variability in Candidatus Kuenenia stuttgartiensis genomes.</title>
        <authorList>
            <person name="Ding C."/>
            <person name="Adrian L."/>
        </authorList>
    </citation>
    <scope>NUCLEOTIDE SEQUENCE [LARGE SCALE GENOMIC DNA]</scope>
    <source>
        <strain evidence="10 13">CSTR1</strain>
    </source>
</reference>
<keyword evidence="2 6" id="KW-0699">rRNA-binding</keyword>
<dbReference type="Gene3D" id="1.10.455.10">
    <property type="entry name" value="Ribosomal protein S7 domain"/>
    <property type="match status" value="1"/>
</dbReference>
<dbReference type="HAMAP" id="MF_00480_B">
    <property type="entry name" value="Ribosomal_uS7_B"/>
    <property type="match status" value="1"/>
</dbReference>
<dbReference type="RefSeq" id="WP_099325885.1">
    <property type="nucleotide sequence ID" value="NZ_CP049055.1"/>
</dbReference>
<organism evidence="9">
    <name type="scientific">Kuenenia stuttgartiensis</name>
    <dbReference type="NCBI Taxonomy" id="174633"/>
    <lineage>
        <taxon>Bacteria</taxon>
        <taxon>Pseudomonadati</taxon>
        <taxon>Planctomycetota</taxon>
        <taxon>Candidatus Brocadiia</taxon>
        <taxon>Candidatus Brocadiales</taxon>
        <taxon>Candidatus Brocadiaceae</taxon>
        <taxon>Candidatus Kuenenia</taxon>
    </lineage>
</organism>
<dbReference type="NCBIfam" id="TIGR01029">
    <property type="entry name" value="rpsG_bact"/>
    <property type="match status" value="1"/>
</dbReference>
<gene>
    <name evidence="6 9" type="primary">rpsG</name>
    <name evidence="10" type="ORF">KsCSTR_13680</name>
    <name evidence="11" type="ORF">KSMBR1_2801</name>
    <name evidence="9" type="ORF">kuste2960</name>
</gene>
<evidence type="ECO:0000313" key="13">
    <source>
        <dbReference type="Proteomes" id="UP000501926"/>
    </source>
</evidence>
<keyword evidence="12" id="KW-1185">Reference proteome</keyword>
<sequence>MALAYRSTEKFLQPDAKYKSKLITKFINCLMKKGKKSTAEKIFYGAMDLIEKKVSDVAPIELFETAVNNVKPLVEVRSKRVGGATYQVPVEVPRQRQIALTIRWIIEAAKSKKGRPMFQRLADELMDAYKKQGISITKRENTHKMAEANKAFAHFAWSKF</sequence>
<dbReference type="PIRSF" id="PIRSF002122">
    <property type="entry name" value="RPS7p_RPS7a_RPS5e_RPS7o"/>
    <property type="match status" value="1"/>
</dbReference>
<dbReference type="OrthoDB" id="9807653at2"/>
<keyword evidence="5 6" id="KW-0687">Ribonucleoprotein</keyword>
<evidence type="ECO:0000313" key="10">
    <source>
        <dbReference type="EMBL" id="QII10747.1"/>
    </source>
</evidence>
<dbReference type="PROSITE" id="PS00052">
    <property type="entry name" value="RIBOSOMAL_S7"/>
    <property type="match status" value="1"/>
</dbReference>
<dbReference type="InterPro" id="IPR020606">
    <property type="entry name" value="Ribosomal_uS7_CS"/>
</dbReference>
<evidence type="ECO:0000256" key="7">
    <source>
        <dbReference type="RuleBase" id="RU003619"/>
    </source>
</evidence>
<accession>Q1Q142</accession>
<keyword evidence="6" id="KW-0820">tRNA-binding</keyword>
<evidence type="ECO:0000313" key="11">
    <source>
        <dbReference type="EMBL" id="SOH05283.1"/>
    </source>
</evidence>
<dbReference type="GO" id="GO:0019843">
    <property type="term" value="F:rRNA binding"/>
    <property type="evidence" value="ECO:0007669"/>
    <property type="project" value="UniProtKB-UniRule"/>
</dbReference>
<comment type="subunit">
    <text evidence="6">Part of the 30S ribosomal subunit. Contacts proteins S9 and S11.</text>
</comment>
<evidence type="ECO:0000256" key="1">
    <source>
        <dbReference type="ARBA" id="ARBA00007151"/>
    </source>
</evidence>
<dbReference type="EMBL" id="CT573071">
    <property type="protein sequence ID" value="CAJ73714.1"/>
    <property type="molecule type" value="Genomic_DNA"/>
</dbReference>
<dbReference type="InterPro" id="IPR023798">
    <property type="entry name" value="Ribosomal_uS7_dom"/>
</dbReference>
<evidence type="ECO:0000256" key="2">
    <source>
        <dbReference type="ARBA" id="ARBA00022730"/>
    </source>
</evidence>
<dbReference type="EMBL" id="CP049055">
    <property type="protein sequence ID" value="QII10747.1"/>
    <property type="molecule type" value="Genomic_DNA"/>
</dbReference>
<evidence type="ECO:0000259" key="8">
    <source>
        <dbReference type="Pfam" id="PF00177"/>
    </source>
</evidence>
<reference evidence="12" key="3">
    <citation type="submission" date="2017-10" db="EMBL/GenBank/DDBJ databases">
        <authorList>
            <person name="Frank J."/>
        </authorList>
    </citation>
    <scope>NUCLEOTIDE SEQUENCE [LARGE SCALE GENOMIC DNA]</scope>
</reference>
<evidence type="ECO:0000256" key="4">
    <source>
        <dbReference type="ARBA" id="ARBA00022980"/>
    </source>
</evidence>
<keyword evidence="4 6" id="KW-0689">Ribosomal protein</keyword>
<comment type="similarity">
    <text evidence="1 6 7">Belongs to the universal ribosomal protein uS7 family.</text>
</comment>
<evidence type="ECO:0000256" key="5">
    <source>
        <dbReference type="ARBA" id="ARBA00023274"/>
    </source>
</evidence>
<dbReference type="PANTHER" id="PTHR11205">
    <property type="entry name" value="RIBOSOMAL PROTEIN S7"/>
    <property type="match status" value="1"/>
</dbReference>
<comment type="function">
    <text evidence="6">One of the primary rRNA binding proteins, it binds directly to 16S rRNA where it nucleates assembly of the head domain of the 30S subunit. Is located at the subunit interface close to the decoding center, probably blocks exit of the E-site tRNA.</text>
</comment>
<dbReference type="CDD" id="cd14869">
    <property type="entry name" value="uS7_Bacteria"/>
    <property type="match status" value="1"/>
</dbReference>
<dbReference type="InterPro" id="IPR036823">
    <property type="entry name" value="Ribosomal_uS7_dom_sf"/>
</dbReference>
<evidence type="ECO:0000256" key="6">
    <source>
        <dbReference type="HAMAP-Rule" id="MF_00480"/>
    </source>
</evidence>
<keyword evidence="3 6" id="KW-0694">RNA-binding</keyword>
<dbReference type="EMBL" id="LT934425">
    <property type="protein sequence ID" value="SOH05283.1"/>
    <property type="molecule type" value="Genomic_DNA"/>
</dbReference>
<dbReference type="GO" id="GO:0006412">
    <property type="term" value="P:translation"/>
    <property type="evidence" value="ECO:0007669"/>
    <property type="project" value="UniProtKB-UniRule"/>
</dbReference>
<dbReference type="GO" id="GO:0015935">
    <property type="term" value="C:small ribosomal subunit"/>
    <property type="evidence" value="ECO:0007669"/>
    <property type="project" value="InterPro"/>
</dbReference>
<reference evidence="9" key="2">
    <citation type="submission" date="2006-01" db="EMBL/GenBank/DDBJ databases">
        <authorList>
            <person name="Genoscope"/>
        </authorList>
    </citation>
    <scope>NUCLEOTIDE SEQUENCE</scope>
</reference>
<dbReference type="GO" id="GO:0003735">
    <property type="term" value="F:structural constituent of ribosome"/>
    <property type="evidence" value="ECO:0007669"/>
    <property type="project" value="InterPro"/>
</dbReference>
<dbReference type="KEGG" id="kst:KSMBR1_2801"/>